<evidence type="ECO:0000256" key="2">
    <source>
        <dbReference type="ARBA" id="ARBA00015195"/>
    </source>
</evidence>
<dbReference type="InterPro" id="IPR042233">
    <property type="entry name" value="Cell_div_ZapA_N"/>
</dbReference>
<feature type="region of interest" description="Disordered" evidence="10">
    <location>
        <begin position="55"/>
        <end position="115"/>
    </location>
</feature>
<dbReference type="GO" id="GO:0032153">
    <property type="term" value="C:cell division site"/>
    <property type="evidence" value="ECO:0007669"/>
    <property type="project" value="TreeGrafter"/>
</dbReference>
<dbReference type="GO" id="GO:0005829">
    <property type="term" value="C:cytosol"/>
    <property type="evidence" value="ECO:0007669"/>
    <property type="project" value="TreeGrafter"/>
</dbReference>
<dbReference type="Proteomes" id="UP000321548">
    <property type="component" value="Unassembled WGS sequence"/>
</dbReference>
<dbReference type="InterPro" id="IPR007838">
    <property type="entry name" value="Cell_div_ZapA-like"/>
</dbReference>
<dbReference type="PANTHER" id="PTHR34981:SF1">
    <property type="entry name" value="CELL DIVISION PROTEIN ZAPA"/>
    <property type="match status" value="1"/>
</dbReference>
<keyword evidence="6" id="KW-0131">Cell cycle</keyword>
<evidence type="ECO:0000313" key="12">
    <source>
        <dbReference type="Proteomes" id="UP000321548"/>
    </source>
</evidence>
<dbReference type="SUPFAM" id="SSF102829">
    <property type="entry name" value="Cell division protein ZapA-like"/>
    <property type="match status" value="1"/>
</dbReference>
<name>A0A5C8NY59_9BURK</name>
<evidence type="ECO:0000313" key="11">
    <source>
        <dbReference type="EMBL" id="TXL66179.1"/>
    </source>
</evidence>
<dbReference type="Gene3D" id="3.30.160.880">
    <property type="entry name" value="Cell division protein ZapA protomer, N-terminal domain"/>
    <property type="match status" value="1"/>
</dbReference>
<keyword evidence="12" id="KW-1185">Reference proteome</keyword>
<feature type="compositionally biased region" description="Low complexity" evidence="10">
    <location>
        <begin position="74"/>
        <end position="98"/>
    </location>
</feature>
<evidence type="ECO:0000256" key="5">
    <source>
        <dbReference type="ARBA" id="ARBA00023210"/>
    </source>
</evidence>
<evidence type="ECO:0000256" key="6">
    <source>
        <dbReference type="ARBA" id="ARBA00023306"/>
    </source>
</evidence>
<dbReference type="Pfam" id="PF05164">
    <property type="entry name" value="ZapA"/>
    <property type="match status" value="1"/>
</dbReference>
<sequence length="214" mass="23034">MRRQGAPSLAGAARFLPDLTPLGPLHNIAQWIRNCRNWASASNGCSRCLAASPTRTSRCATSSPPPGWPTNSCSSASPRPAPGSRLPCPACRFPPRARQGPTSPPPDAAQGESPMPQIDVKILDREFRLAVADEDRPRLLEAVRIVDEKMRSVRDAGRISGVDRIAVMAALQLAHELLGGDNSAVGPKSAELAGRIRKMTEDIDAEIKRQESLF</sequence>
<dbReference type="InterPro" id="IPR036192">
    <property type="entry name" value="Cell_div_ZapA-like_sf"/>
</dbReference>
<evidence type="ECO:0000256" key="3">
    <source>
        <dbReference type="ARBA" id="ARBA00022490"/>
    </source>
</evidence>
<evidence type="ECO:0000256" key="1">
    <source>
        <dbReference type="ARBA" id="ARBA00004496"/>
    </source>
</evidence>
<dbReference type="GO" id="GO:0043093">
    <property type="term" value="P:FtsZ-dependent cytokinesis"/>
    <property type="evidence" value="ECO:0007669"/>
    <property type="project" value="TreeGrafter"/>
</dbReference>
<gene>
    <name evidence="11" type="ORF">FHP08_08880</name>
</gene>
<protein>
    <recommendedName>
        <fullName evidence="2">Cell division protein ZapA</fullName>
    </recommendedName>
    <alternativeName>
        <fullName evidence="9">Z ring-associated protein ZapA</fullName>
    </alternativeName>
</protein>
<comment type="subunit">
    <text evidence="8">Homodimer. Interacts with FtsZ.</text>
</comment>
<comment type="caution">
    <text evidence="11">The sequence shown here is derived from an EMBL/GenBank/DDBJ whole genome shotgun (WGS) entry which is preliminary data.</text>
</comment>
<dbReference type="PANTHER" id="PTHR34981">
    <property type="entry name" value="CELL DIVISION PROTEIN ZAPA"/>
    <property type="match status" value="1"/>
</dbReference>
<evidence type="ECO:0000256" key="8">
    <source>
        <dbReference type="ARBA" id="ARBA00026068"/>
    </source>
</evidence>
<evidence type="ECO:0000256" key="7">
    <source>
        <dbReference type="ARBA" id="ARBA00024910"/>
    </source>
</evidence>
<reference evidence="11 12" key="1">
    <citation type="submission" date="2019-06" db="EMBL/GenBank/DDBJ databases">
        <title>Quisquiliibacterium sp. nov., isolated from a maize field.</title>
        <authorList>
            <person name="Lin S.-Y."/>
            <person name="Tsai C.-F."/>
            <person name="Young C.-C."/>
        </authorList>
    </citation>
    <scope>NUCLEOTIDE SEQUENCE [LARGE SCALE GENOMIC DNA]</scope>
    <source>
        <strain evidence="11 12">CC-CFT501</strain>
    </source>
</reference>
<dbReference type="GO" id="GO:0000917">
    <property type="term" value="P:division septum assembly"/>
    <property type="evidence" value="ECO:0007669"/>
    <property type="project" value="UniProtKB-KW"/>
</dbReference>
<dbReference type="GO" id="GO:0030428">
    <property type="term" value="C:cell septum"/>
    <property type="evidence" value="ECO:0007669"/>
    <property type="project" value="TreeGrafter"/>
</dbReference>
<evidence type="ECO:0000256" key="9">
    <source>
        <dbReference type="ARBA" id="ARBA00033158"/>
    </source>
</evidence>
<comment type="function">
    <text evidence="7">Activator of cell division through the inhibition of FtsZ GTPase activity, therefore promoting FtsZ assembly into bundles of protofilaments necessary for the formation of the division Z ring. It is recruited early at mid-cell but it is not essential for cell division.</text>
</comment>
<accession>A0A5C8NY59</accession>
<dbReference type="Gene3D" id="1.20.5.50">
    <property type="match status" value="1"/>
</dbReference>
<organism evidence="11 12">
    <name type="scientific">Zeimonas arvi</name>
    <dbReference type="NCBI Taxonomy" id="2498847"/>
    <lineage>
        <taxon>Bacteria</taxon>
        <taxon>Pseudomonadati</taxon>
        <taxon>Pseudomonadota</taxon>
        <taxon>Betaproteobacteria</taxon>
        <taxon>Burkholderiales</taxon>
        <taxon>Burkholderiaceae</taxon>
        <taxon>Zeimonas</taxon>
    </lineage>
</organism>
<dbReference type="EMBL" id="VDUY01000003">
    <property type="protein sequence ID" value="TXL66179.1"/>
    <property type="molecule type" value="Genomic_DNA"/>
</dbReference>
<dbReference type="GO" id="GO:0000921">
    <property type="term" value="P:septin ring assembly"/>
    <property type="evidence" value="ECO:0007669"/>
    <property type="project" value="TreeGrafter"/>
</dbReference>
<evidence type="ECO:0000256" key="4">
    <source>
        <dbReference type="ARBA" id="ARBA00022618"/>
    </source>
</evidence>
<proteinExistence type="predicted"/>
<keyword evidence="3" id="KW-0963">Cytoplasm</keyword>
<evidence type="ECO:0000256" key="10">
    <source>
        <dbReference type="SAM" id="MobiDB-lite"/>
    </source>
</evidence>
<comment type="subcellular location">
    <subcellularLocation>
        <location evidence="1">Cytoplasm</location>
    </subcellularLocation>
</comment>
<keyword evidence="5" id="KW-0717">Septation</keyword>
<keyword evidence="4 11" id="KW-0132">Cell division</keyword>
<dbReference type="OrthoDB" id="5297208at2"/>
<dbReference type="AlphaFoldDB" id="A0A5C8NY59"/>